<dbReference type="CDD" id="cd07814">
    <property type="entry name" value="SRPBCC_CalC_Aha1-like"/>
    <property type="match status" value="1"/>
</dbReference>
<dbReference type="InterPro" id="IPR013538">
    <property type="entry name" value="ASHA1/2-like_C"/>
</dbReference>
<dbReference type="EMBL" id="BMIB01000003">
    <property type="protein sequence ID" value="GGH73116.1"/>
    <property type="molecule type" value="Genomic_DNA"/>
</dbReference>
<keyword evidence="4" id="KW-1185">Reference proteome</keyword>
<evidence type="ECO:0000313" key="3">
    <source>
        <dbReference type="EMBL" id="GGH73116.1"/>
    </source>
</evidence>
<evidence type="ECO:0000256" key="1">
    <source>
        <dbReference type="ARBA" id="ARBA00006817"/>
    </source>
</evidence>
<organism evidence="3 4">
    <name type="scientific">Filimonas zeae</name>
    <dbReference type="NCBI Taxonomy" id="1737353"/>
    <lineage>
        <taxon>Bacteria</taxon>
        <taxon>Pseudomonadati</taxon>
        <taxon>Bacteroidota</taxon>
        <taxon>Chitinophagia</taxon>
        <taxon>Chitinophagales</taxon>
        <taxon>Chitinophagaceae</taxon>
        <taxon>Filimonas</taxon>
    </lineage>
</organism>
<reference evidence="3" key="1">
    <citation type="journal article" date="2014" name="Int. J. Syst. Evol. Microbiol.">
        <title>Complete genome sequence of Corynebacterium casei LMG S-19264T (=DSM 44701T), isolated from a smear-ripened cheese.</title>
        <authorList>
            <consortium name="US DOE Joint Genome Institute (JGI-PGF)"/>
            <person name="Walter F."/>
            <person name="Albersmeier A."/>
            <person name="Kalinowski J."/>
            <person name="Ruckert C."/>
        </authorList>
    </citation>
    <scope>NUCLEOTIDE SEQUENCE</scope>
    <source>
        <strain evidence="3">CGMCC 1.15290</strain>
    </source>
</reference>
<protein>
    <submittedName>
        <fullName evidence="3">Activator of HSP90 ATPase</fullName>
    </submittedName>
</protein>
<dbReference type="Proteomes" id="UP000627292">
    <property type="component" value="Unassembled WGS sequence"/>
</dbReference>
<dbReference type="InterPro" id="IPR023393">
    <property type="entry name" value="START-like_dom_sf"/>
</dbReference>
<dbReference type="Pfam" id="PF08327">
    <property type="entry name" value="AHSA1"/>
    <property type="match status" value="1"/>
</dbReference>
<reference evidence="3" key="2">
    <citation type="submission" date="2020-09" db="EMBL/GenBank/DDBJ databases">
        <authorList>
            <person name="Sun Q."/>
            <person name="Zhou Y."/>
        </authorList>
    </citation>
    <scope>NUCLEOTIDE SEQUENCE</scope>
    <source>
        <strain evidence="3">CGMCC 1.15290</strain>
    </source>
</reference>
<comment type="caution">
    <text evidence="3">The sequence shown here is derived from an EMBL/GenBank/DDBJ whole genome shotgun (WGS) entry which is preliminary data.</text>
</comment>
<proteinExistence type="inferred from homology"/>
<evidence type="ECO:0000313" key="4">
    <source>
        <dbReference type="Proteomes" id="UP000627292"/>
    </source>
</evidence>
<dbReference type="AlphaFoldDB" id="A0A917MZ09"/>
<comment type="similarity">
    <text evidence="1">Belongs to the AHA1 family.</text>
</comment>
<sequence length="164" mass="18490">MYAKIVTGKFDKKIALMANILHRIGVKTSSAEQVYAALTSRNGLAGWWTNNTTGEGNAVGNTIQFRFGAGGFDMKVIELQAPVLVVWEVVDGPEEWQGTKIRFELKPDGEYVIVLFSHLNWQTPNEFMHHCSTKWAIFLMSLKQLVETGEGNPDPYDIKIDNWN</sequence>
<name>A0A917MZ09_9BACT</name>
<feature type="domain" description="Activator of Hsp90 ATPase homologue 1/2-like C-terminal" evidence="2">
    <location>
        <begin position="30"/>
        <end position="147"/>
    </location>
</feature>
<evidence type="ECO:0000259" key="2">
    <source>
        <dbReference type="Pfam" id="PF08327"/>
    </source>
</evidence>
<dbReference type="SUPFAM" id="SSF55961">
    <property type="entry name" value="Bet v1-like"/>
    <property type="match status" value="1"/>
</dbReference>
<dbReference type="Gene3D" id="3.30.530.20">
    <property type="match status" value="1"/>
</dbReference>
<gene>
    <name evidence="3" type="ORF">GCM10011379_34280</name>
</gene>
<accession>A0A917MZ09</accession>